<feature type="compositionally biased region" description="Low complexity" evidence="1">
    <location>
        <begin position="818"/>
        <end position="839"/>
    </location>
</feature>
<gene>
    <name evidence="2" type="ORF">C8A05DRAFT_37465</name>
</gene>
<feature type="compositionally biased region" description="Basic and acidic residues" evidence="1">
    <location>
        <begin position="526"/>
        <end position="555"/>
    </location>
</feature>
<feature type="compositionally biased region" description="Basic and acidic residues" evidence="1">
    <location>
        <begin position="748"/>
        <end position="758"/>
    </location>
</feature>
<sequence>MTQSGKAPMPEILPGTYPGDVPPGLEASIEAAAQGEQQQAEQPIRHRNRLQKAATPRTHTYDDPGVAAADTEPLLHASKPSEPILSSSNEPGSSDYTWDSSTPRAPLESIRSQLHTATPEPQVQGEGLTHDSHRVDMSRSQKTETADRTTKPSTTSAPYWGDLGKERERDGHESMRSQAHSEYTEPHARMSQQSPPSAKPIIAGADNSPSGGVYNTVVGHGSQDNEITRPTQSTTPRTGGTSMSTAPSDDDGMRAVPLDDIPEASRETPSMGARGASSSFARDDTHRNDITTMKPVSRDIAHDESPPKINMASRPAYPVETTPQESHHRTRQSASPSGYWPTEQAAVPGKGPTRSEAIGTPSSGSSAEPQTTGRIPSQSPGQHMGYQPTMITARSPAEKATVRDDDSMKGEKRHSFLSMFHRHKREEPTKETTATTTPSERVHNKPSGEDTSSEDNPWSPIVADMEYIDAHPGPGMKKAAAWEAAGVAGVMGMLHRGKTVSGGASERRKSSISHPMSPCTGGPGAEGKETREEGGAAPFEHPREPPSPPTRREHGTFGPASLTAPQIPMRASTTKEHGTYDRPPTMNVPDPDITRGDVASREYTKYNTFTSPTGGAPQQGMTTTETREYRGTAYTQAPVHTARGMTAPDAGYSAAPSGMQAGAASAMHPEHKHLPHHAHFTPTAEDLQESQRTGVSHEQHTFLAAPIPTHSHGTRPNPSQESVPGVTTYPHPAPEHTVTPDSYTAPSPREHRQEREMATKPMPPGAAAAYTPTTGLSPPPAHSQAHTPQYPSHPQLTQQGMSREGTMPDTYMGPAPLQQHKQTPATAAAHTPPTAAQPARHTMHYPVSSQPTKAMSPEVMPDSHTASSPRKEQAPVALAEAAMPSAKAVPSQKGYNLIPEHNMSPEVMPDAYTASVIPPNESHQASGMTMGGITAAIGSGLAAAMGLGGSYSAKDQQVDTEMGMGRPGMGMGQEMGMHVGGSGRTMYKCVHCGCENDISGVVERAREEWKAAEGGEC</sequence>
<feature type="compositionally biased region" description="Low complexity" evidence="1">
    <location>
        <begin position="26"/>
        <end position="42"/>
    </location>
</feature>
<feature type="compositionally biased region" description="Polar residues" evidence="1">
    <location>
        <begin position="110"/>
        <end position="121"/>
    </location>
</feature>
<name>A0AAN6RQ64_9PEZI</name>
<feature type="compositionally biased region" description="Basic and acidic residues" evidence="1">
    <location>
        <begin position="296"/>
        <end position="306"/>
    </location>
</feature>
<feature type="compositionally biased region" description="Basic and acidic residues" evidence="1">
    <location>
        <begin position="396"/>
        <end position="414"/>
    </location>
</feature>
<feature type="compositionally biased region" description="Polar residues" evidence="1">
    <location>
        <begin position="222"/>
        <end position="247"/>
    </location>
</feature>
<reference evidence="2" key="1">
    <citation type="journal article" date="2023" name="Mol. Phylogenet. Evol.">
        <title>Genome-scale phylogeny and comparative genomics of the fungal order Sordariales.</title>
        <authorList>
            <person name="Hensen N."/>
            <person name="Bonometti L."/>
            <person name="Westerberg I."/>
            <person name="Brannstrom I.O."/>
            <person name="Guillou S."/>
            <person name="Cros-Aarteil S."/>
            <person name="Calhoun S."/>
            <person name="Haridas S."/>
            <person name="Kuo A."/>
            <person name="Mondo S."/>
            <person name="Pangilinan J."/>
            <person name="Riley R."/>
            <person name="LaButti K."/>
            <person name="Andreopoulos B."/>
            <person name="Lipzen A."/>
            <person name="Chen C."/>
            <person name="Yan M."/>
            <person name="Daum C."/>
            <person name="Ng V."/>
            <person name="Clum A."/>
            <person name="Steindorff A."/>
            <person name="Ohm R.A."/>
            <person name="Martin F."/>
            <person name="Silar P."/>
            <person name="Natvig D.O."/>
            <person name="Lalanne C."/>
            <person name="Gautier V."/>
            <person name="Ament-Velasquez S.L."/>
            <person name="Kruys A."/>
            <person name="Hutchinson M.I."/>
            <person name="Powell A.J."/>
            <person name="Barry K."/>
            <person name="Miller A.N."/>
            <person name="Grigoriev I.V."/>
            <person name="Debuchy R."/>
            <person name="Gladieux P."/>
            <person name="Hiltunen Thoren M."/>
            <person name="Johannesson H."/>
        </authorList>
    </citation>
    <scope>NUCLEOTIDE SEQUENCE</scope>
    <source>
        <strain evidence="2">CBS 103.79</strain>
    </source>
</reference>
<proteinExistence type="predicted"/>
<feature type="compositionally biased region" description="Polar residues" evidence="1">
    <location>
        <begin position="84"/>
        <end position="103"/>
    </location>
</feature>
<comment type="caution">
    <text evidence="2">The sequence shown here is derived from an EMBL/GenBank/DDBJ whole genome shotgun (WGS) entry which is preliminary data.</text>
</comment>
<evidence type="ECO:0000256" key="1">
    <source>
        <dbReference type="SAM" id="MobiDB-lite"/>
    </source>
</evidence>
<feature type="compositionally biased region" description="Basic and acidic residues" evidence="1">
    <location>
        <begin position="163"/>
        <end position="175"/>
    </location>
</feature>
<protein>
    <submittedName>
        <fullName evidence="2">Uncharacterized protein</fullName>
    </submittedName>
</protein>
<dbReference type="Proteomes" id="UP001303889">
    <property type="component" value="Unassembled WGS sequence"/>
</dbReference>
<feature type="region of interest" description="Disordered" evidence="1">
    <location>
        <begin position="1"/>
        <end position="459"/>
    </location>
</feature>
<keyword evidence="3" id="KW-1185">Reference proteome</keyword>
<dbReference type="AlphaFoldDB" id="A0AAN6RQ64"/>
<dbReference type="EMBL" id="MU855858">
    <property type="protein sequence ID" value="KAK3898925.1"/>
    <property type="molecule type" value="Genomic_DNA"/>
</dbReference>
<reference evidence="2" key="2">
    <citation type="submission" date="2023-05" db="EMBL/GenBank/DDBJ databases">
        <authorList>
            <consortium name="Lawrence Berkeley National Laboratory"/>
            <person name="Steindorff A."/>
            <person name="Hensen N."/>
            <person name="Bonometti L."/>
            <person name="Westerberg I."/>
            <person name="Brannstrom I.O."/>
            <person name="Guillou S."/>
            <person name="Cros-Aarteil S."/>
            <person name="Calhoun S."/>
            <person name="Haridas S."/>
            <person name="Kuo A."/>
            <person name="Mondo S."/>
            <person name="Pangilinan J."/>
            <person name="Riley R."/>
            <person name="Labutti K."/>
            <person name="Andreopoulos B."/>
            <person name="Lipzen A."/>
            <person name="Chen C."/>
            <person name="Yanf M."/>
            <person name="Daum C."/>
            <person name="Ng V."/>
            <person name="Clum A."/>
            <person name="Ohm R."/>
            <person name="Martin F."/>
            <person name="Silar P."/>
            <person name="Natvig D."/>
            <person name="Lalanne C."/>
            <person name="Gautier V."/>
            <person name="Ament-Velasquez S.L."/>
            <person name="Kruys A."/>
            <person name="Hutchinson M.I."/>
            <person name="Powell A.J."/>
            <person name="Barry K."/>
            <person name="Miller A.N."/>
            <person name="Grigoriev I.V."/>
            <person name="Debuchy R."/>
            <person name="Gladieux P."/>
            <person name="Thoren M.H."/>
            <person name="Johannesson H."/>
        </authorList>
    </citation>
    <scope>NUCLEOTIDE SEQUENCE</scope>
    <source>
        <strain evidence="2">CBS 103.79</strain>
    </source>
</reference>
<feature type="compositionally biased region" description="Polar residues" evidence="1">
    <location>
        <begin position="784"/>
        <end position="801"/>
    </location>
</feature>
<feature type="compositionally biased region" description="Low complexity" evidence="1">
    <location>
        <begin position="765"/>
        <end position="774"/>
    </location>
</feature>
<feature type="compositionally biased region" description="Polar residues" evidence="1">
    <location>
        <begin position="360"/>
        <end position="381"/>
    </location>
</feature>
<feature type="region of interest" description="Disordered" evidence="1">
    <location>
        <begin position="498"/>
        <end position="593"/>
    </location>
</feature>
<evidence type="ECO:0000313" key="3">
    <source>
        <dbReference type="Proteomes" id="UP001303889"/>
    </source>
</evidence>
<evidence type="ECO:0000313" key="2">
    <source>
        <dbReference type="EMBL" id="KAK3898925.1"/>
    </source>
</evidence>
<organism evidence="2 3">
    <name type="scientific">Staphylotrichum tortipilum</name>
    <dbReference type="NCBI Taxonomy" id="2831512"/>
    <lineage>
        <taxon>Eukaryota</taxon>
        <taxon>Fungi</taxon>
        <taxon>Dikarya</taxon>
        <taxon>Ascomycota</taxon>
        <taxon>Pezizomycotina</taxon>
        <taxon>Sordariomycetes</taxon>
        <taxon>Sordariomycetidae</taxon>
        <taxon>Sordariales</taxon>
        <taxon>Chaetomiaceae</taxon>
        <taxon>Staphylotrichum</taxon>
    </lineage>
</organism>
<accession>A0AAN6RQ64</accession>
<feature type="compositionally biased region" description="Basic and acidic residues" evidence="1">
    <location>
        <begin position="128"/>
        <end position="150"/>
    </location>
</feature>
<feature type="region of interest" description="Disordered" evidence="1">
    <location>
        <begin position="706"/>
        <end position="871"/>
    </location>
</feature>